<keyword evidence="10" id="KW-1185">Reference proteome</keyword>
<evidence type="ECO:0000256" key="6">
    <source>
        <dbReference type="ARBA" id="ARBA00023004"/>
    </source>
</evidence>
<dbReference type="Proteomes" id="UP000001646">
    <property type="component" value="Unplaced"/>
</dbReference>
<protein>
    <recommendedName>
        <fullName evidence="8">Globin domain-containing protein</fullName>
    </recommendedName>
</protein>
<evidence type="ECO:0000256" key="5">
    <source>
        <dbReference type="ARBA" id="ARBA00022723"/>
    </source>
</evidence>
<dbReference type="Pfam" id="PF00042">
    <property type="entry name" value="Globin"/>
    <property type="match status" value="1"/>
</dbReference>
<dbReference type="GO" id="GO:0020037">
    <property type="term" value="F:heme binding"/>
    <property type="evidence" value="ECO:0000318"/>
    <property type="project" value="GO_Central"/>
</dbReference>
<proteinExistence type="inferred from homology"/>
<dbReference type="FunCoup" id="H9GGM8">
    <property type="interactions" value="43"/>
</dbReference>
<dbReference type="GO" id="GO:0048821">
    <property type="term" value="P:erythrocyte development"/>
    <property type="evidence" value="ECO:0000318"/>
    <property type="project" value="GO_Central"/>
</dbReference>
<evidence type="ECO:0000313" key="9">
    <source>
        <dbReference type="Ensembl" id="ENSACAP00000010464.2"/>
    </source>
</evidence>
<evidence type="ECO:0000313" key="10">
    <source>
        <dbReference type="Proteomes" id="UP000001646"/>
    </source>
</evidence>
<dbReference type="GO" id="GO:0005344">
    <property type="term" value="F:oxygen carrier activity"/>
    <property type="evidence" value="ECO:0000318"/>
    <property type="project" value="GO_Central"/>
</dbReference>
<dbReference type="GO" id="GO:0046872">
    <property type="term" value="F:metal ion binding"/>
    <property type="evidence" value="ECO:0007669"/>
    <property type="project" value="UniProtKB-KW"/>
</dbReference>
<dbReference type="GO" id="GO:0031838">
    <property type="term" value="C:haptoglobin-hemoglobin complex"/>
    <property type="evidence" value="ECO:0000318"/>
    <property type="project" value="GO_Central"/>
</dbReference>
<keyword evidence="3 7" id="KW-0349">Heme</keyword>
<accession>H9GGM8</accession>
<evidence type="ECO:0000256" key="3">
    <source>
        <dbReference type="ARBA" id="ARBA00022617"/>
    </source>
</evidence>
<dbReference type="OrthoDB" id="8751793at2759"/>
<keyword evidence="6" id="KW-0408">Iron</keyword>
<keyword evidence="2 7" id="KW-0813">Transport</keyword>
<dbReference type="InterPro" id="IPR009050">
    <property type="entry name" value="Globin-like_sf"/>
</dbReference>
<evidence type="ECO:0000256" key="4">
    <source>
        <dbReference type="ARBA" id="ARBA00022621"/>
    </source>
</evidence>
<dbReference type="SUPFAM" id="SSF46458">
    <property type="entry name" value="Globin-like"/>
    <property type="match status" value="1"/>
</dbReference>
<keyword evidence="5" id="KW-0479">Metal-binding</keyword>
<dbReference type="CDD" id="cd08927">
    <property type="entry name" value="Hb-alpha-like"/>
    <property type="match status" value="1"/>
</dbReference>
<keyword evidence="4 7" id="KW-0561">Oxygen transport</keyword>
<dbReference type="SMR" id="H9GGM8"/>
<dbReference type="InterPro" id="IPR002338">
    <property type="entry name" value="Hemoglobin_a-typ"/>
</dbReference>
<dbReference type="PANTHER" id="PTHR11442">
    <property type="entry name" value="HEMOGLOBIN FAMILY MEMBER"/>
    <property type="match status" value="1"/>
</dbReference>
<dbReference type="Ensembl" id="ENSACAT00000010680.3">
    <property type="protein sequence ID" value="ENSACAP00000010464.2"/>
    <property type="gene ID" value="ENSACAG00000010658.3"/>
</dbReference>
<dbReference type="GO" id="GO:0019825">
    <property type="term" value="F:oxygen binding"/>
    <property type="evidence" value="ECO:0007669"/>
    <property type="project" value="InterPro"/>
</dbReference>
<evidence type="ECO:0000256" key="7">
    <source>
        <dbReference type="RuleBase" id="RU000356"/>
    </source>
</evidence>
<dbReference type="RefSeq" id="XP_003230499.1">
    <property type="nucleotide sequence ID" value="XM_003230451.3"/>
</dbReference>
<reference evidence="9" key="1">
    <citation type="submission" date="2009-12" db="EMBL/GenBank/DDBJ databases">
        <title>The Genome Sequence of Anolis carolinensis (Green Anole Lizard).</title>
        <authorList>
            <consortium name="The Genome Sequencing Platform"/>
            <person name="Di Palma F."/>
            <person name="Alfoldi J."/>
            <person name="Heiman D."/>
            <person name="Young S."/>
            <person name="Grabherr M."/>
            <person name="Johnson J."/>
            <person name="Lander E.S."/>
            <person name="Lindblad-Toh K."/>
        </authorList>
    </citation>
    <scope>NUCLEOTIDE SEQUENCE [LARGE SCALE GENOMIC DNA]</scope>
    <source>
        <strain evidence="9">JBL SC #1</strain>
    </source>
</reference>
<dbReference type="Bgee" id="ENSACAG00000010658">
    <property type="expression patterns" value="Expressed in lung and 13 other cell types or tissues"/>
</dbReference>
<evidence type="ECO:0000259" key="8">
    <source>
        <dbReference type="PROSITE" id="PS01033"/>
    </source>
</evidence>
<dbReference type="InParanoid" id="H9GGM8"/>
<dbReference type="GO" id="GO:0005833">
    <property type="term" value="C:hemoglobin complex"/>
    <property type="evidence" value="ECO:0000318"/>
    <property type="project" value="GO_Central"/>
</dbReference>
<dbReference type="InterPro" id="IPR000971">
    <property type="entry name" value="Globin"/>
</dbReference>
<dbReference type="PROSITE" id="PS01033">
    <property type="entry name" value="GLOBIN"/>
    <property type="match status" value="1"/>
</dbReference>
<dbReference type="eggNOG" id="KOG3378">
    <property type="taxonomic scope" value="Eukaryota"/>
</dbReference>
<dbReference type="STRING" id="28377.ENSACAP00000010464"/>
<name>H9GGM8_ANOCA</name>
<dbReference type="KEGG" id="acs:100556620"/>
<dbReference type="AlphaFoldDB" id="H9GGM8"/>
<dbReference type="GeneID" id="100556620"/>
<feature type="domain" description="Globin" evidence="8">
    <location>
        <begin position="2"/>
        <end position="142"/>
    </location>
</feature>
<dbReference type="InterPro" id="IPR050056">
    <property type="entry name" value="Hemoglobin_oxygen_transport"/>
</dbReference>
<dbReference type="HOGENOM" id="CLU_003827_10_2_1"/>
<dbReference type="PRINTS" id="PR00612">
    <property type="entry name" value="ALPHAHAEM"/>
</dbReference>
<dbReference type="GO" id="GO:0015671">
    <property type="term" value="P:oxygen transport"/>
    <property type="evidence" value="ECO:0000318"/>
    <property type="project" value="GO_Central"/>
</dbReference>
<gene>
    <name evidence="9" type="primary">LOC100556620</name>
</gene>
<dbReference type="InterPro" id="IPR012292">
    <property type="entry name" value="Globin/Proto"/>
</dbReference>
<dbReference type="Gene3D" id="1.10.490.10">
    <property type="entry name" value="Globins"/>
    <property type="match status" value="1"/>
</dbReference>
<dbReference type="FunFam" id="1.10.490.10:FF:000002">
    <property type="entry name" value="Hemoglobin subunit alpha"/>
    <property type="match status" value="1"/>
</dbReference>
<reference evidence="9" key="2">
    <citation type="submission" date="2025-08" db="UniProtKB">
        <authorList>
            <consortium name="Ensembl"/>
        </authorList>
    </citation>
    <scope>IDENTIFICATION</scope>
</reference>
<dbReference type="GeneTree" id="ENSGT00940000165231"/>
<evidence type="ECO:0000256" key="2">
    <source>
        <dbReference type="ARBA" id="ARBA00022448"/>
    </source>
</evidence>
<sequence>MVLTAEDRKLLTAIWGKVSGHLDEIGGDALNRMFMCFPSTKTYFPHFDLSPGSKDIQVHGQKVARALDMALHHLDNVRGTLADLSDLHAYNLRVDPVNFKLLIKCFHVVLATHLRGEYTCLAHRAVDKFLFAVAEILGEKYR</sequence>
<reference evidence="9" key="3">
    <citation type="submission" date="2025-09" db="UniProtKB">
        <authorList>
            <consortium name="Ensembl"/>
        </authorList>
    </citation>
    <scope>IDENTIFICATION</scope>
</reference>
<organism evidence="9 10">
    <name type="scientific">Anolis carolinensis</name>
    <name type="common">Green anole</name>
    <name type="synonym">American chameleon</name>
    <dbReference type="NCBI Taxonomy" id="28377"/>
    <lineage>
        <taxon>Eukaryota</taxon>
        <taxon>Metazoa</taxon>
        <taxon>Chordata</taxon>
        <taxon>Craniata</taxon>
        <taxon>Vertebrata</taxon>
        <taxon>Euteleostomi</taxon>
        <taxon>Lepidosauria</taxon>
        <taxon>Squamata</taxon>
        <taxon>Bifurcata</taxon>
        <taxon>Unidentata</taxon>
        <taxon>Episquamata</taxon>
        <taxon>Toxicofera</taxon>
        <taxon>Iguania</taxon>
        <taxon>Dactyloidae</taxon>
        <taxon>Anolis</taxon>
    </lineage>
</organism>
<dbReference type="PANTHER" id="PTHR11442:SF48">
    <property type="entry name" value="HEMOGLOBIN SUBUNIT ALPHA"/>
    <property type="match status" value="1"/>
</dbReference>
<comment type="similarity">
    <text evidence="1 7">Belongs to the globin family.</text>
</comment>
<dbReference type="OMA" id="ACHMGED"/>
<evidence type="ECO:0000256" key="1">
    <source>
        <dbReference type="ARBA" id="ARBA00008705"/>
    </source>
</evidence>